<accession>A0A963YUX5</accession>
<gene>
    <name evidence="1" type="ORF">ASILVAE211_20165</name>
</gene>
<evidence type="ECO:0000313" key="2">
    <source>
        <dbReference type="Proteomes" id="UP000708298"/>
    </source>
</evidence>
<protein>
    <recommendedName>
        <fullName evidence="3">Phosphohydrolase</fullName>
    </recommendedName>
</protein>
<evidence type="ECO:0000313" key="1">
    <source>
        <dbReference type="EMBL" id="MCB8877521.1"/>
    </source>
</evidence>
<proteinExistence type="predicted"/>
<name>A0A963YUX5_9PROT</name>
<dbReference type="AlphaFoldDB" id="A0A963YUX5"/>
<organism evidence="1 2">
    <name type="scientific">Acidisoma silvae</name>
    <dbReference type="NCBI Taxonomy" id="2802396"/>
    <lineage>
        <taxon>Bacteria</taxon>
        <taxon>Pseudomonadati</taxon>
        <taxon>Pseudomonadota</taxon>
        <taxon>Alphaproteobacteria</taxon>
        <taxon>Acetobacterales</taxon>
        <taxon>Acidocellaceae</taxon>
        <taxon>Acidisoma</taxon>
    </lineage>
</organism>
<dbReference type="RefSeq" id="WP_227323169.1">
    <property type="nucleotide sequence ID" value="NZ_JAESVB010000014.1"/>
</dbReference>
<evidence type="ECO:0008006" key="3">
    <source>
        <dbReference type="Google" id="ProtNLM"/>
    </source>
</evidence>
<dbReference type="EMBL" id="JAESVB010000014">
    <property type="protein sequence ID" value="MCB8877521.1"/>
    <property type="molecule type" value="Genomic_DNA"/>
</dbReference>
<sequence>MAWTDRDLAVGLSRTYRWAGYSAWLHPLSVAQHSLTVLALRRQASAAALTAAEARRELLHDATEALLGGYDPITPIKPFLGQGYHDLVTLHQQAVDARYELAAWDDASYRAHKMADHSAAASEALHVVGWSRAAIRDDLAIAAEPLRDDPLARPAACAPWEPWPAAYAAERFLDMLDSLSQDLAMVNDPNQNPTAIA</sequence>
<keyword evidence="2" id="KW-1185">Reference proteome</keyword>
<dbReference type="SUPFAM" id="SSF109604">
    <property type="entry name" value="HD-domain/PDEase-like"/>
    <property type="match status" value="1"/>
</dbReference>
<dbReference type="Gene3D" id="1.10.3210.10">
    <property type="entry name" value="Hypothetical protein af1432"/>
    <property type="match status" value="1"/>
</dbReference>
<dbReference type="Proteomes" id="UP000708298">
    <property type="component" value="Unassembled WGS sequence"/>
</dbReference>
<comment type="caution">
    <text evidence="1">The sequence shown here is derived from an EMBL/GenBank/DDBJ whole genome shotgun (WGS) entry which is preliminary data.</text>
</comment>
<reference evidence="1" key="1">
    <citation type="journal article" date="2021" name="Microorganisms">
        <title>Acidisoma silvae sp. nov. and Acidisomacellulosilytica sp. nov., Two Acidophilic Bacteria Isolated from Decaying Wood, Hydrolyzing Cellulose and Producing Poly-3-hydroxybutyrate.</title>
        <authorList>
            <person name="Mieszkin S."/>
            <person name="Pouder E."/>
            <person name="Uroz S."/>
            <person name="Simon-Colin C."/>
            <person name="Alain K."/>
        </authorList>
    </citation>
    <scope>NUCLEOTIDE SEQUENCE</scope>
    <source>
        <strain evidence="1">HW T2.11</strain>
    </source>
</reference>
<reference evidence="1" key="2">
    <citation type="submission" date="2021-01" db="EMBL/GenBank/DDBJ databases">
        <authorList>
            <person name="Mieszkin S."/>
            <person name="Pouder E."/>
            <person name="Alain K."/>
        </authorList>
    </citation>
    <scope>NUCLEOTIDE SEQUENCE</scope>
    <source>
        <strain evidence="1">HW T2.11</strain>
    </source>
</reference>